<comment type="caution">
    <text evidence="1">The sequence shown here is derived from an EMBL/GenBank/DDBJ whole genome shotgun (WGS) entry which is preliminary data.</text>
</comment>
<evidence type="ECO:0000313" key="2">
    <source>
        <dbReference type="Proteomes" id="UP000299102"/>
    </source>
</evidence>
<proteinExistence type="predicted"/>
<organism evidence="1 2">
    <name type="scientific">Eumeta variegata</name>
    <name type="common">Bagworm moth</name>
    <name type="synonym">Eumeta japonica</name>
    <dbReference type="NCBI Taxonomy" id="151549"/>
    <lineage>
        <taxon>Eukaryota</taxon>
        <taxon>Metazoa</taxon>
        <taxon>Ecdysozoa</taxon>
        <taxon>Arthropoda</taxon>
        <taxon>Hexapoda</taxon>
        <taxon>Insecta</taxon>
        <taxon>Pterygota</taxon>
        <taxon>Neoptera</taxon>
        <taxon>Endopterygota</taxon>
        <taxon>Lepidoptera</taxon>
        <taxon>Glossata</taxon>
        <taxon>Ditrysia</taxon>
        <taxon>Tineoidea</taxon>
        <taxon>Psychidae</taxon>
        <taxon>Oiketicinae</taxon>
        <taxon>Eumeta</taxon>
    </lineage>
</organism>
<dbReference type="AlphaFoldDB" id="A0A4C1U7U4"/>
<dbReference type="EMBL" id="BGZK01000140">
    <property type="protein sequence ID" value="GBP22462.1"/>
    <property type="molecule type" value="Genomic_DNA"/>
</dbReference>
<accession>A0A4C1U7U4</accession>
<dbReference type="Proteomes" id="UP000299102">
    <property type="component" value="Unassembled WGS sequence"/>
</dbReference>
<name>A0A4C1U7U4_EUMVA</name>
<protein>
    <submittedName>
        <fullName evidence="1">Uncharacterized protein</fullName>
    </submittedName>
</protein>
<evidence type="ECO:0000313" key="1">
    <source>
        <dbReference type="EMBL" id="GBP22462.1"/>
    </source>
</evidence>
<gene>
    <name evidence="1" type="ORF">EVAR_78638_1</name>
</gene>
<sequence length="126" mass="14578">MSGFYHTPQLQRTLPQSFTRLETYFPSPPRRPVAGWQLVTVVYVLSRTRNEWVHFPEVKISSDDLPHVRIRRCRRRVIVVSLQVTPPLFLDVISDSPTIEEFEPKSTTLIRCELGAVKESCRGVEV</sequence>
<keyword evidence="2" id="KW-1185">Reference proteome</keyword>
<reference evidence="1 2" key="1">
    <citation type="journal article" date="2019" name="Commun. Biol.">
        <title>The bagworm genome reveals a unique fibroin gene that provides high tensile strength.</title>
        <authorList>
            <person name="Kono N."/>
            <person name="Nakamura H."/>
            <person name="Ohtoshi R."/>
            <person name="Tomita M."/>
            <person name="Numata K."/>
            <person name="Arakawa K."/>
        </authorList>
    </citation>
    <scope>NUCLEOTIDE SEQUENCE [LARGE SCALE GENOMIC DNA]</scope>
</reference>